<evidence type="ECO:0000256" key="3">
    <source>
        <dbReference type="PIRSR" id="PIRSR623088-1"/>
    </source>
</evidence>
<dbReference type="PRINTS" id="PR00387">
    <property type="entry name" value="PDIESTERASE1"/>
</dbReference>
<dbReference type="InterPro" id="IPR003607">
    <property type="entry name" value="HD/PDEase_dom"/>
</dbReference>
<comment type="cofactor">
    <cofactor evidence="6">
        <name>a divalent metal cation</name>
        <dbReference type="ChEBI" id="CHEBI:60240"/>
    </cofactor>
    <text evidence="6">Binds 2 divalent metal cations per subunit. Site 1 may preferentially bind zinc ions, while site 2 has a preference for magnesium and/or manganese ions.</text>
</comment>
<dbReference type="PROSITE" id="PS00126">
    <property type="entry name" value="PDEASE_I_1"/>
    <property type="match status" value="1"/>
</dbReference>
<feature type="binding site" evidence="5">
    <location>
        <position position="251"/>
    </location>
    <ligand>
        <name>Zn(2+)</name>
        <dbReference type="ChEBI" id="CHEBI:29105"/>
        <label>1</label>
    </ligand>
</feature>
<dbReference type="Pfam" id="PF00233">
    <property type="entry name" value="PDEase_I"/>
    <property type="match status" value="1"/>
</dbReference>
<feature type="binding site" evidence="5">
    <location>
        <position position="361"/>
    </location>
    <ligand>
        <name>Zn(2+)</name>
        <dbReference type="ChEBI" id="CHEBI:29105"/>
        <label>1</label>
    </ligand>
</feature>
<keyword evidence="2 6" id="KW-0378">Hydrolase</keyword>
<dbReference type="InterPro" id="IPR023174">
    <property type="entry name" value="PDEase_CS"/>
</dbReference>
<evidence type="ECO:0000256" key="4">
    <source>
        <dbReference type="PIRSR" id="PIRSR623088-2"/>
    </source>
</evidence>
<protein>
    <recommendedName>
        <fullName evidence="6">Phosphodiesterase</fullName>
        <ecNumber evidence="6">3.1.4.-</ecNumber>
    </recommendedName>
</protein>
<feature type="domain" description="PDEase" evidence="8">
    <location>
        <begin position="130"/>
        <end position="459"/>
    </location>
</feature>
<name>A0A7S3PNG3_9STRA</name>
<proteinExistence type="inferred from homology"/>
<dbReference type="PROSITE" id="PS51845">
    <property type="entry name" value="PDEASE_I_2"/>
    <property type="match status" value="1"/>
</dbReference>
<keyword evidence="1 5" id="KW-0479">Metal-binding</keyword>
<feature type="compositionally biased region" description="Basic and acidic residues" evidence="7">
    <location>
        <begin position="1"/>
        <end position="12"/>
    </location>
</feature>
<feature type="compositionally biased region" description="Basic and acidic residues" evidence="7">
    <location>
        <begin position="21"/>
        <end position="30"/>
    </location>
</feature>
<accession>A0A7S3PNG3</accession>
<feature type="region of interest" description="Disordered" evidence="7">
    <location>
        <begin position="1"/>
        <end position="30"/>
    </location>
</feature>
<dbReference type="AlphaFoldDB" id="A0A7S3PNG3"/>
<evidence type="ECO:0000256" key="2">
    <source>
        <dbReference type="ARBA" id="ARBA00022801"/>
    </source>
</evidence>
<feature type="binding site" evidence="5">
    <location>
        <position position="213"/>
    </location>
    <ligand>
        <name>Zn(2+)</name>
        <dbReference type="ChEBI" id="CHEBI:29105"/>
        <label>1</label>
    </ligand>
</feature>
<feature type="binding site" evidence="4">
    <location>
        <position position="251"/>
    </location>
    <ligand>
        <name>AMP</name>
        <dbReference type="ChEBI" id="CHEBI:456215"/>
    </ligand>
</feature>
<evidence type="ECO:0000313" key="9">
    <source>
        <dbReference type="EMBL" id="CAE0445150.1"/>
    </source>
</evidence>
<feature type="binding site" evidence="4">
    <location>
        <position position="361"/>
    </location>
    <ligand>
        <name>AMP</name>
        <dbReference type="ChEBI" id="CHEBI:456215"/>
    </ligand>
</feature>
<dbReference type="InterPro" id="IPR036971">
    <property type="entry name" value="PDEase_catalytic_dom_sf"/>
</dbReference>
<feature type="region of interest" description="Disordered" evidence="7">
    <location>
        <begin position="69"/>
        <end position="95"/>
    </location>
</feature>
<dbReference type="EMBL" id="HBIN01019900">
    <property type="protein sequence ID" value="CAE0445150.1"/>
    <property type="molecule type" value="Transcribed_RNA"/>
</dbReference>
<organism evidence="9">
    <name type="scientific">Aplanochytrium stocchinoi</name>
    <dbReference type="NCBI Taxonomy" id="215587"/>
    <lineage>
        <taxon>Eukaryota</taxon>
        <taxon>Sar</taxon>
        <taxon>Stramenopiles</taxon>
        <taxon>Bigyra</taxon>
        <taxon>Labyrinthulomycetes</taxon>
        <taxon>Thraustochytrida</taxon>
        <taxon>Thraustochytriidae</taxon>
        <taxon>Aplanochytrium</taxon>
    </lineage>
</organism>
<dbReference type="Gene3D" id="1.10.1300.10">
    <property type="entry name" value="3'5'-cyclic nucleotide phosphodiesterase, catalytic domain"/>
    <property type="match status" value="1"/>
</dbReference>
<feature type="compositionally biased region" description="Basic residues" evidence="7">
    <location>
        <begin position="69"/>
        <end position="87"/>
    </location>
</feature>
<dbReference type="GO" id="GO:0007165">
    <property type="term" value="P:signal transduction"/>
    <property type="evidence" value="ECO:0007669"/>
    <property type="project" value="InterPro"/>
</dbReference>
<dbReference type="CDD" id="cd00077">
    <property type="entry name" value="HDc"/>
    <property type="match status" value="1"/>
</dbReference>
<dbReference type="EC" id="3.1.4.-" evidence="6"/>
<feature type="binding site" evidence="4">
    <location>
        <position position="416"/>
    </location>
    <ligand>
        <name>AMP</name>
        <dbReference type="ChEBI" id="CHEBI:456215"/>
    </ligand>
</feature>
<comment type="similarity">
    <text evidence="6">Belongs to the cyclic nucleotide phosphodiesterase family.</text>
</comment>
<sequence length="482" mass="55462">MSSHKRNDDYDHHHHHHHRELTRVRSDSHQEFGIAPLGSTIRKTKSQHSSVSSIGDTYSDLGSITSKGKFLKRTKSRKGELKRKHGSRRESFAQPIQDLLNEGDLNARNRRKSLSVSKSLKEKFSNSKVETSSVMKSLKKMMFKTKSEPRIAVYDIGFDIFKKSEEDLLRAMQMMCKDFHLELVFGKDWTIFNNLTSAIKSNYRSNPFHNWYHAFSVAHMATVFMVRNPCIPHTLGPRYHLAFIIAALGHDLNHPGNDNSFEINSHSALAESYNHESVLENYHVSILLQLLNEEDKNIFYLADPKVQSEIKDFMVEVVLATDMKYHHESVKYLQDVDNVARTIKNKLNRLSVMKAVMHACDISGQCIDLPVAIAWEARISKEMENQAKAQKAQGIELPPHMDVETLTNSQNRAVHQLGFIDNILLPLWGEIQRVFPSMKPLYTNLNLVVRKHYMLLHEEGEHAARLHALQYENKSVFDDDLL</sequence>
<dbReference type="SUPFAM" id="SSF109604">
    <property type="entry name" value="HD-domain/PDEase-like"/>
    <property type="match status" value="1"/>
</dbReference>
<evidence type="ECO:0000259" key="8">
    <source>
        <dbReference type="PROSITE" id="PS51845"/>
    </source>
</evidence>
<evidence type="ECO:0000256" key="1">
    <source>
        <dbReference type="ARBA" id="ARBA00022723"/>
    </source>
</evidence>
<dbReference type="GO" id="GO:0004114">
    <property type="term" value="F:3',5'-cyclic-nucleotide phosphodiesterase activity"/>
    <property type="evidence" value="ECO:0007669"/>
    <property type="project" value="InterPro"/>
</dbReference>
<dbReference type="GO" id="GO:0046872">
    <property type="term" value="F:metal ion binding"/>
    <property type="evidence" value="ECO:0007669"/>
    <property type="project" value="UniProtKB-KW"/>
</dbReference>
<reference evidence="9" key="1">
    <citation type="submission" date="2021-01" db="EMBL/GenBank/DDBJ databases">
        <authorList>
            <person name="Corre E."/>
            <person name="Pelletier E."/>
            <person name="Niang G."/>
            <person name="Scheremetjew M."/>
            <person name="Finn R."/>
            <person name="Kale V."/>
            <person name="Holt S."/>
            <person name="Cochrane G."/>
            <person name="Meng A."/>
            <person name="Brown T."/>
            <person name="Cohen L."/>
        </authorList>
    </citation>
    <scope>NUCLEOTIDE SEQUENCE</scope>
    <source>
        <strain evidence="9">GSBS06</strain>
    </source>
</reference>
<gene>
    <name evidence="9" type="ORF">ASTO00021_LOCUS15178</name>
</gene>
<dbReference type="PANTHER" id="PTHR11347">
    <property type="entry name" value="CYCLIC NUCLEOTIDE PHOSPHODIESTERASE"/>
    <property type="match status" value="1"/>
</dbReference>
<feature type="active site" description="Proton donor" evidence="3">
    <location>
        <position position="209"/>
    </location>
</feature>
<dbReference type="InterPro" id="IPR002073">
    <property type="entry name" value="PDEase_catalytic_dom"/>
</dbReference>
<feature type="binding site" evidence="5">
    <location>
        <position position="251"/>
    </location>
    <ligand>
        <name>Zn(2+)</name>
        <dbReference type="ChEBI" id="CHEBI:29105"/>
        <label>2</label>
    </ligand>
</feature>
<evidence type="ECO:0000256" key="6">
    <source>
        <dbReference type="RuleBase" id="RU363067"/>
    </source>
</evidence>
<dbReference type="SMART" id="SM00471">
    <property type="entry name" value="HDc"/>
    <property type="match status" value="1"/>
</dbReference>
<feature type="binding site" evidence="4">
    <location>
        <begin position="209"/>
        <end position="213"/>
    </location>
    <ligand>
        <name>AMP</name>
        <dbReference type="ChEBI" id="CHEBI:456215"/>
    </ligand>
</feature>
<dbReference type="InterPro" id="IPR023088">
    <property type="entry name" value="PDEase"/>
</dbReference>
<feature type="binding site" evidence="5">
    <location>
        <position position="250"/>
    </location>
    <ligand>
        <name>Zn(2+)</name>
        <dbReference type="ChEBI" id="CHEBI:29105"/>
        <label>1</label>
    </ligand>
</feature>
<evidence type="ECO:0000256" key="7">
    <source>
        <dbReference type="SAM" id="MobiDB-lite"/>
    </source>
</evidence>
<evidence type="ECO:0000256" key="5">
    <source>
        <dbReference type="PIRSR" id="PIRSR623088-3"/>
    </source>
</evidence>